<accession>A0ABV5LR61</accession>
<dbReference type="CDD" id="cd01392">
    <property type="entry name" value="HTH_LacI"/>
    <property type="match status" value="1"/>
</dbReference>
<evidence type="ECO:0000313" key="5">
    <source>
        <dbReference type="EMBL" id="MFB9376523.1"/>
    </source>
</evidence>
<evidence type="ECO:0000313" key="6">
    <source>
        <dbReference type="Proteomes" id="UP001589748"/>
    </source>
</evidence>
<sequence>MVGINPVGIKDVAREAGVSVGTVSNVLNRPDKVTPAVREQVEATIRRLGYVRNESARQLRAGSSRTIALVVLDVANPFFADVISGAEEAAEDVGALVVVANSAGDPGREARHLARLEAQQVMGVLLSPVRTQTSEEVDGIDLRSTPVVLVDRGTASSRAPSVAVDDVRGGELAGAHLRARGHTSIAFVGGPEHLAQVRDRLAGLRLAAHGGARVEVLTVPDLSIRAGSAAAAQLFATWPGREGRPTAVFCANDLLALGVLNECIRRGVRVPDDLAIVGYDDISFAGTAAVPLTSVRQPREQLGRTAVELLLETVADPGGGRRRHVLFTPDLVERESSRRTG</sequence>
<protein>
    <submittedName>
        <fullName evidence="5">LacI family DNA-binding transcriptional regulator</fullName>
    </submittedName>
</protein>
<dbReference type="PROSITE" id="PS00356">
    <property type="entry name" value="HTH_LACI_1"/>
    <property type="match status" value="1"/>
</dbReference>
<dbReference type="RefSeq" id="WP_380138200.1">
    <property type="nucleotide sequence ID" value="NZ_JBHLUI010000009.1"/>
</dbReference>
<dbReference type="Pfam" id="PF13377">
    <property type="entry name" value="Peripla_BP_3"/>
    <property type="match status" value="1"/>
</dbReference>
<dbReference type="PROSITE" id="PS50932">
    <property type="entry name" value="HTH_LACI_2"/>
    <property type="match status" value="1"/>
</dbReference>
<evidence type="ECO:0000259" key="4">
    <source>
        <dbReference type="PROSITE" id="PS50932"/>
    </source>
</evidence>
<keyword evidence="2 5" id="KW-0238">DNA-binding</keyword>
<feature type="domain" description="HTH lacI-type" evidence="4">
    <location>
        <begin position="7"/>
        <end position="61"/>
    </location>
</feature>
<dbReference type="EMBL" id="JBHMDM010000003">
    <property type="protein sequence ID" value="MFB9376523.1"/>
    <property type="molecule type" value="Genomic_DNA"/>
</dbReference>
<dbReference type="Gene3D" id="3.40.50.2300">
    <property type="match status" value="2"/>
</dbReference>
<dbReference type="SMART" id="SM00354">
    <property type="entry name" value="HTH_LACI"/>
    <property type="match status" value="1"/>
</dbReference>
<keyword evidence="3" id="KW-0804">Transcription</keyword>
<organism evidence="5 6">
    <name type="scientific">Kineococcus gynurae</name>
    <dbReference type="NCBI Taxonomy" id="452979"/>
    <lineage>
        <taxon>Bacteria</taxon>
        <taxon>Bacillati</taxon>
        <taxon>Actinomycetota</taxon>
        <taxon>Actinomycetes</taxon>
        <taxon>Kineosporiales</taxon>
        <taxon>Kineosporiaceae</taxon>
        <taxon>Kineococcus</taxon>
    </lineage>
</organism>
<dbReference type="InterPro" id="IPR000843">
    <property type="entry name" value="HTH_LacI"/>
</dbReference>
<proteinExistence type="predicted"/>
<gene>
    <name evidence="5" type="ORF">ACFFVI_06040</name>
</gene>
<dbReference type="InterPro" id="IPR010982">
    <property type="entry name" value="Lambda_DNA-bd_dom_sf"/>
</dbReference>
<evidence type="ECO:0000256" key="3">
    <source>
        <dbReference type="ARBA" id="ARBA00023163"/>
    </source>
</evidence>
<keyword evidence="6" id="KW-1185">Reference proteome</keyword>
<reference evidence="5 6" key="1">
    <citation type="submission" date="2024-09" db="EMBL/GenBank/DDBJ databases">
        <authorList>
            <person name="Sun Q."/>
            <person name="Mori K."/>
        </authorList>
    </citation>
    <scope>NUCLEOTIDE SEQUENCE [LARGE SCALE GENOMIC DNA]</scope>
    <source>
        <strain evidence="5 6">TISTR 1856</strain>
    </source>
</reference>
<comment type="caution">
    <text evidence="5">The sequence shown here is derived from an EMBL/GenBank/DDBJ whole genome shotgun (WGS) entry which is preliminary data.</text>
</comment>
<dbReference type="Pfam" id="PF00356">
    <property type="entry name" value="LacI"/>
    <property type="match status" value="1"/>
</dbReference>
<dbReference type="PRINTS" id="PR00036">
    <property type="entry name" value="HTHLACI"/>
</dbReference>
<dbReference type="PANTHER" id="PTHR30146">
    <property type="entry name" value="LACI-RELATED TRANSCRIPTIONAL REPRESSOR"/>
    <property type="match status" value="1"/>
</dbReference>
<evidence type="ECO:0000256" key="2">
    <source>
        <dbReference type="ARBA" id="ARBA00023125"/>
    </source>
</evidence>
<dbReference type="InterPro" id="IPR046335">
    <property type="entry name" value="LacI/GalR-like_sensor"/>
</dbReference>
<evidence type="ECO:0000256" key="1">
    <source>
        <dbReference type="ARBA" id="ARBA00023015"/>
    </source>
</evidence>
<name>A0ABV5LR61_9ACTN</name>
<dbReference type="SUPFAM" id="SSF53822">
    <property type="entry name" value="Periplasmic binding protein-like I"/>
    <property type="match status" value="1"/>
</dbReference>
<dbReference type="SUPFAM" id="SSF47413">
    <property type="entry name" value="lambda repressor-like DNA-binding domains"/>
    <property type="match status" value="1"/>
</dbReference>
<dbReference type="PANTHER" id="PTHR30146:SF109">
    <property type="entry name" value="HTH-TYPE TRANSCRIPTIONAL REGULATOR GALS"/>
    <property type="match status" value="1"/>
</dbReference>
<dbReference type="Proteomes" id="UP001589748">
    <property type="component" value="Unassembled WGS sequence"/>
</dbReference>
<keyword evidence="1" id="KW-0805">Transcription regulation</keyword>
<dbReference type="InterPro" id="IPR028082">
    <property type="entry name" value="Peripla_BP_I"/>
</dbReference>
<dbReference type="GO" id="GO:0003677">
    <property type="term" value="F:DNA binding"/>
    <property type="evidence" value="ECO:0007669"/>
    <property type="project" value="UniProtKB-KW"/>
</dbReference>
<dbReference type="Gene3D" id="1.10.260.40">
    <property type="entry name" value="lambda repressor-like DNA-binding domains"/>
    <property type="match status" value="1"/>
</dbReference>